<dbReference type="EMBL" id="CP103166">
    <property type="protein sequence ID" value="UVQ96399.1"/>
    <property type="molecule type" value="Genomic_DNA"/>
</dbReference>
<organism evidence="2 4">
    <name type="scientific">Bacteroides caccae</name>
    <dbReference type="NCBI Taxonomy" id="47678"/>
    <lineage>
        <taxon>Bacteria</taxon>
        <taxon>Pseudomonadati</taxon>
        <taxon>Bacteroidota</taxon>
        <taxon>Bacteroidia</taxon>
        <taxon>Bacteroidales</taxon>
        <taxon>Bacteroidaceae</taxon>
        <taxon>Bacteroides</taxon>
    </lineage>
</organism>
<evidence type="ECO:0000313" key="3">
    <source>
        <dbReference type="EMBL" id="UVQ96399.1"/>
    </source>
</evidence>
<reference evidence="3" key="2">
    <citation type="submission" date="2022-08" db="EMBL/GenBank/DDBJ databases">
        <title>Genome Sequencing of Bacteroides fragilis Group Isolates with Nanopore Technology.</title>
        <authorList>
            <person name="Tisza M.J."/>
            <person name="Smith D."/>
            <person name="Dekker J.P."/>
        </authorList>
    </citation>
    <scope>NUCLEOTIDE SEQUENCE</scope>
    <source>
        <strain evidence="3">BFG-474</strain>
    </source>
</reference>
<dbReference type="EMBL" id="CZAI01000004">
    <property type="protein sequence ID" value="CUP36114.1"/>
    <property type="molecule type" value="Genomic_DNA"/>
</dbReference>
<dbReference type="Proteomes" id="UP001060260">
    <property type="component" value="Chromosome"/>
</dbReference>
<reference evidence="2 4" key="1">
    <citation type="submission" date="2015-09" db="EMBL/GenBank/DDBJ databases">
        <authorList>
            <consortium name="Pathogen Informatics"/>
        </authorList>
    </citation>
    <scope>NUCLEOTIDE SEQUENCE [LARGE SCALE GENOMIC DNA]</scope>
    <source>
        <strain evidence="2 4">2789STDY5834880</strain>
    </source>
</reference>
<evidence type="ECO:0000313" key="2">
    <source>
        <dbReference type="EMBL" id="CUP36114.1"/>
    </source>
</evidence>
<dbReference type="AlphaFoldDB" id="A0A174MIB0"/>
<dbReference type="Proteomes" id="UP000095657">
    <property type="component" value="Unassembled WGS sequence"/>
</dbReference>
<sequence>MKRKFVKVMFFGALALSTVTYVGCKDYDDDIDNLQTQIDANKADIAKLQSFVKEGKWVTNVEDITGGFKITFNDNKSYSITNGKDATPTKIEIDPVTKNWIVNDNDLGICAEGKKGDAGVGTPGKEGYAPQISEDGYWIVWNAEEGKPKKTNVKATTDIYVSADANNPLVWVLNILNKETGEWEKVSMPKSARITGMSVLGVTEEGTVDLRSTQAEATLYYHKATADIKFNGNDKFKKAGDLLIARGGSKIHALINPVNLKAADIQAYEIGLTDSKGNTSFVVANIADNFSVDALTRVADPEKEPTANKGVYDLTLRFAEGVTDTELEALKENTAYALTTKDAWGNEIISGYDVKVKAKATTDSDQPEVSISGPSETLTYQETYKLDELFGSQLDNVVAYYYEVAKNENIEFKKDLNTIKANKETEAEVTVYYLTVAGEVKEQKVTLTFQYKVEKAEIKDMTWVVDGKKVTATSEIVGPSVEVIKEKVDLSSPIKTSIAYTDGKITINGEEEEYQDGIELALVGLDKNNKKVSNLSSDKDKITKFVIEATFKPATVAAVPHTATVQFKNASSSTSLGNEFLYETTFKITVDQQNDKLFVFKRATGYFFAGNIAKAYGTVPTAVTLDNNADATKISFDLYTLYQDGSITKEYKDNITFTEDKPYRLNNKNKEYAPAWLTEEVDDTPTKKSEIKVFPYVSDQAKDQNWGGAYTGRDITVSYAPFGNNRLNAITDKFNLTILSEIYEGSFKYTKEDENEVVIGTKDNPYIIKGNATEIEILEDDFERLDASGNTYTFSSNKIKKVTVEPDENAKTYLTVSEAFTSEGEGPDNSNKITISKKADAAIIAEAVPCQVSINILDKWGRTKKAIIYVKVMDLNTPTE</sequence>
<dbReference type="RefSeq" id="WP_055171702.1">
    <property type="nucleotide sequence ID" value="NZ_CAXSYJ010000004.1"/>
</dbReference>
<keyword evidence="1" id="KW-0732">Signal</keyword>
<evidence type="ECO:0000313" key="4">
    <source>
        <dbReference type="Proteomes" id="UP000095657"/>
    </source>
</evidence>
<evidence type="ECO:0000256" key="1">
    <source>
        <dbReference type="SAM" id="SignalP"/>
    </source>
</evidence>
<feature type="chain" id="PRO_5041795252" evidence="1">
    <location>
        <begin position="23"/>
        <end position="880"/>
    </location>
</feature>
<accession>A0A174MIB0</accession>
<keyword evidence="2" id="KW-0176">Collagen</keyword>
<proteinExistence type="predicted"/>
<name>A0A174MIB0_9BACE</name>
<feature type="signal peptide" evidence="1">
    <location>
        <begin position="1"/>
        <end position="22"/>
    </location>
</feature>
<protein>
    <submittedName>
        <fullName evidence="2">Collagen triple helix repeat (20 copies)</fullName>
    </submittedName>
    <submittedName>
        <fullName evidence="3">DUF4988 domain-containing protein</fullName>
    </submittedName>
</protein>
<gene>
    <name evidence="2" type="ORF">ERS852494_02071</name>
    <name evidence="3" type="ORF">NXW23_19185</name>
</gene>